<reference evidence="5" key="1">
    <citation type="submission" date="2016-11" db="EMBL/GenBank/DDBJ databases">
        <authorList>
            <person name="Varghese N."/>
            <person name="Submissions S."/>
        </authorList>
    </citation>
    <scope>NUCLEOTIDE SEQUENCE [LARGE SCALE GENOMIC DNA]</scope>
    <source>
        <strain evidence="5">DSM 17957</strain>
    </source>
</reference>
<proteinExistence type="predicted"/>
<dbReference type="STRING" id="1121919.SAMN02745975_00848"/>
<keyword evidence="5" id="KW-1185">Reference proteome</keyword>
<dbReference type="RefSeq" id="WP_110940119.1">
    <property type="nucleotide sequence ID" value="NZ_FQZV01000009.1"/>
</dbReference>
<dbReference type="PANTHER" id="PTHR43038:SF3">
    <property type="entry name" value="ABC TRANSPORTER G FAMILY MEMBER 20 ISOFORM X1"/>
    <property type="match status" value="1"/>
</dbReference>
<dbReference type="Gene3D" id="3.40.50.300">
    <property type="entry name" value="P-loop containing nucleotide triphosphate hydrolases"/>
    <property type="match status" value="1"/>
</dbReference>
<dbReference type="Pfam" id="PF00005">
    <property type="entry name" value="ABC_tran"/>
    <property type="match status" value="1"/>
</dbReference>
<dbReference type="GO" id="GO:0016887">
    <property type="term" value="F:ATP hydrolysis activity"/>
    <property type="evidence" value="ECO:0007669"/>
    <property type="project" value="InterPro"/>
</dbReference>
<feature type="domain" description="ABC transporter" evidence="3">
    <location>
        <begin position="5"/>
        <end position="234"/>
    </location>
</feature>
<dbReference type="InterPro" id="IPR003439">
    <property type="entry name" value="ABC_transporter-like_ATP-bd"/>
</dbReference>
<organism evidence="4 5">
    <name type="scientific">Geosporobacter subterraneus DSM 17957</name>
    <dbReference type="NCBI Taxonomy" id="1121919"/>
    <lineage>
        <taxon>Bacteria</taxon>
        <taxon>Bacillati</taxon>
        <taxon>Bacillota</taxon>
        <taxon>Clostridia</taxon>
        <taxon>Peptostreptococcales</taxon>
        <taxon>Thermotaleaceae</taxon>
        <taxon>Geosporobacter</taxon>
    </lineage>
</organism>
<dbReference type="InterPro" id="IPR017871">
    <property type="entry name" value="ABC_transporter-like_CS"/>
</dbReference>
<accession>A0A1M6EVR9</accession>
<evidence type="ECO:0000256" key="1">
    <source>
        <dbReference type="ARBA" id="ARBA00022741"/>
    </source>
</evidence>
<dbReference type="InterPro" id="IPR003593">
    <property type="entry name" value="AAA+_ATPase"/>
</dbReference>
<dbReference type="Proteomes" id="UP000184536">
    <property type="component" value="Unassembled WGS sequence"/>
</dbReference>
<evidence type="ECO:0000256" key="2">
    <source>
        <dbReference type="ARBA" id="ARBA00022840"/>
    </source>
</evidence>
<sequence length="258" mass="28674">MEYAIEIHNITKVFGDFTAVDHISFSIPKGKIFGFLGPNGSGKSTTIRMLCGVLTPTSGSGTVLGLDIVKDAEKIKQSIGYMSQKFGLYEDLTIKENLNFFASIYGISGIMKKERIQEIMELCGLGEKQHAAAGILSGGWKQRLALACSLLHQPRLLILDEPTAGVDPVSRRVFWGVIHRLARSGITILVTTHYMDEAESCDLLGFIYRGQLMQLGTVEEIRQREGMHSIEDIFISYVERVSDIKVTGSFMEIRNHLD</sequence>
<evidence type="ECO:0000259" key="3">
    <source>
        <dbReference type="PROSITE" id="PS50893"/>
    </source>
</evidence>
<evidence type="ECO:0000313" key="4">
    <source>
        <dbReference type="EMBL" id="SHI89567.1"/>
    </source>
</evidence>
<evidence type="ECO:0000313" key="5">
    <source>
        <dbReference type="Proteomes" id="UP000184536"/>
    </source>
</evidence>
<dbReference type="SUPFAM" id="SSF52540">
    <property type="entry name" value="P-loop containing nucleoside triphosphate hydrolases"/>
    <property type="match status" value="1"/>
</dbReference>
<gene>
    <name evidence="4" type="ORF">SAMN02745975_00848</name>
</gene>
<dbReference type="InterPro" id="IPR027417">
    <property type="entry name" value="P-loop_NTPase"/>
</dbReference>
<dbReference type="GO" id="GO:0005524">
    <property type="term" value="F:ATP binding"/>
    <property type="evidence" value="ECO:0007669"/>
    <property type="project" value="UniProtKB-KW"/>
</dbReference>
<dbReference type="SMART" id="SM00382">
    <property type="entry name" value="AAA"/>
    <property type="match status" value="1"/>
</dbReference>
<name>A0A1M6EVR9_9FIRM</name>
<dbReference type="PROSITE" id="PS50893">
    <property type="entry name" value="ABC_TRANSPORTER_2"/>
    <property type="match status" value="1"/>
</dbReference>
<dbReference type="PANTHER" id="PTHR43038">
    <property type="entry name" value="ATP-BINDING CASSETTE, SUB-FAMILY H, MEMBER 1"/>
    <property type="match status" value="1"/>
</dbReference>
<keyword evidence="1" id="KW-0547">Nucleotide-binding</keyword>
<keyword evidence="2 4" id="KW-0067">ATP-binding</keyword>
<dbReference type="PROSITE" id="PS00211">
    <property type="entry name" value="ABC_TRANSPORTER_1"/>
    <property type="match status" value="1"/>
</dbReference>
<protein>
    <submittedName>
        <fullName evidence="4">ABC-2 type transport system ATP-binding protein</fullName>
    </submittedName>
</protein>
<dbReference type="OrthoDB" id="9804819at2"/>
<dbReference type="AlphaFoldDB" id="A0A1M6EVR9"/>
<dbReference type="EMBL" id="FQZV01000009">
    <property type="protein sequence ID" value="SHI89567.1"/>
    <property type="molecule type" value="Genomic_DNA"/>
</dbReference>